<dbReference type="eggNOG" id="COG0715">
    <property type="taxonomic scope" value="Bacteria"/>
</dbReference>
<comment type="subcellular location">
    <subcellularLocation>
        <location evidence="1">Periplasm</location>
    </subcellularLocation>
</comment>
<dbReference type="GO" id="GO:0042597">
    <property type="term" value="C:periplasmic space"/>
    <property type="evidence" value="ECO:0007669"/>
    <property type="project" value="UniProtKB-SubCell"/>
</dbReference>
<accession>G0HHS5</accession>
<evidence type="ECO:0000313" key="6">
    <source>
        <dbReference type="Proteomes" id="UP000006659"/>
    </source>
</evidence>
<feature type="domain" description="SsuA/THI5-like" evidence="4">
    <location>
        <begin position="62"/>
        <end position="267"/>
    </location>
</feature>
<evidence type="ECO:0000259" key="4">
    <source>
        <dbReference type="Pfam" id="PF09084"/>
    </source>
</evidence>
<gene>
    <name evidence="5" type="primary">nrtA</name>
    <name evidence="5" type="ordered locus">CVAR_2690</name>
</gene>
<dbReference type="InterPro" id="IPR015168">
    <property type="entry name" value="SsuA/THI5"/>
</dbReference>
<dbReference type="Proteomes" id="UP000006659">
    <property type="component" value="Chromosome"/>
</dbReference>
<name>G0HHS5_CORVD</name>
<dbReference type="HOGENOM" id="CLU_028871_3_2_11"/>
<keyword evidence="3" id="KW-0732">Signal</keyword>
<comment type="similarity">
    <text evidence="2">Belongs to the bacterial solute-binding protein SsuA/TauA family.</text>
</comment>
<dbReference type="STRING" id="858619.CVAR_2690"/>
<dbReference type="SUPFAM" id="SSF53850">
    <property type="entry name" value="Periplasmic binding protein-like II"/>
    <property type="match status" value="1"/>
</dbReference>
<dbReference type="AlphaFoldDB" id="G0HHS5"/>
<dbReference type="PANTHER" id="PTHR30024:SF47">
    <property type="entry name" value="TAURINE-BINDING PERIPLASMIC PROTEIN"/>
    <property type="match status" value="1"/>
</dbReference>
<reference evidence="5 6" key="1">
    <citation type="journal article" date="2011" name="BMC Genomics">
        <title>Complete genome sequence of Corynebacterium variabile DSM 44702 isolated from the surface of smear-ripened cheeses and insights into cheese ripening and flavor generation.</title>
        <authorList>
            <person name="Schroeder J."/>
            <person name="Maus I."/>
            <person name="Trost E."/>
            <person name="Tauch A."/>
        </authorList>
    </citation>
    <scope>NUCLEOTIDE SEQUENCE [LARGE SCALE GENOMIC DNA]</scope>
    <source>
        <strain evidence="6">DSM 44702 / JCM 12073 / NCIMB 30131</strain>
    </source>
</reference>
<dbReference type="RefSeq" id="WP_014011180.1">
    <property type="nucleotide sequence ID" value="NC_015859.1"/>
</dbReference>
<evidence type="ECO:0000256" key="2">
    <source>
        <dbReference type="ARBA" id="ARBA00010742"/>
    </source>
</evidence>
<dbReference type="PANTHER" id="PTHR30024">
    <property type="entry name" value="ALIPHATIC SULFONATES-BINDING PROTEIN-RELATED"/>
    <property type="match status" value="1"/>
</dbReference>
<dbReference type="EMBL" id="CP002917">
    <property type="protein sequence ID" value="AEK38029.1"/>
    <property type="molecule type" value="Genomic_DNA"/>
</dbReference>
<evidence type="ECO:0000313" key="5">
    <source>
        <dbReference type="EMBL" id="AEK38029.1"/>
    </source>
</evidence>
<dbReference type="Pfam" id="PF09084">
    <property type="entry name" value="NMT1"/>
    <property type="match status" value="1"/>
</dbReference>
<dbReference type="KEGG" id="cva:CVAR_2690"/>
<protein>
    <submittedName>
        <fullName evidence="5">Nitrate ABC transport system substrate-binding protein</fullName>
    </submittedName>
</protein>
<organism evidence="5 6">
    <name type="scientific">Corynebacterium variabile (strain DSM 44702 / CIP 107183 / JCM 12073 / NCIMB 30131)</name>
    <name type="common">Corynebacterium mooreparkense</name>
    <dbReference type="NCBI Taxonomy" id="858619"/>
    <lineage>
        <taxon>Bacteria</taxon>
        <taxon>Bacillati</taxon>
        <taxon>Actinomycetota</taxon>
        <taxon>Actinomycetes</taxon>
        <taxon>Mycobacteriales</taxon>
        <taxon>Corynebacteriaceae</taxon>
        <taxon>Corynebacterium</taxon>
    </lineage>
</organism>
<dbReference type="Gene3D" id="3.40.190.10">
    <property type="entry name" value="Periplasmic binding protein-like II"/>
    <property type="match status" value="2"/>
</dbReference>
<proteinExistence type="inferred from homology"/>
<evidence type="ECO:0000256" key="1">
    <source>
        <dbReference type="ARBA" id="ARBA00004418"/>
    </source>
</evidence>
<sequence length="343" mass="36593">MTTALRFLGRAQKDRLTRRIAATALVAATAGAGLTACSSDDDSGSATDSISMATQPWLGYGPWYIAQDQGYFADQDLDVNITSFNDDAQMTAAIGSGEVDVLNEATHSALREIENGTEGYVTLVLDTSMTADAILAGNGIDSVKDLKGKKIAFEEGSVSNLLLDHALSENGMSIDDITAVPMAPSDAAVALQAKRVDAAVTYEPYITDTAGKDDSVKTLYTADAQPGLISDTLFVSKKAMEEKPEAIQKLINAWGPAIDYYNENTEDAQAIIAKNIGSDAESLKTAFEGVEFYGLEENKTYLNGEFKTDVLPSVQESSKNAGIVKDDHDPDEIIDTQFVDAAE</sequence>
<evidence type="ECO:0000256" key="3">
    <source>
        <dbReference type="ARBA" id="ARBA00022729"/>
    </source>
</evidence>